<dbReference type="Proteomes" id="UP001331761">
    <property type="component" value="Unassembled WGS sequence"/>
</dbReference>
<protein>
    <submittedName>
        <fullName evidence="2">Uncharacterized protein</fullName>
    </submittedName>
</protein>
<evidence type="ECO:0000256" key="1">
    <source>
        <dbReference type="SAM" id="SignalP"/>
    </source>
</evidence>
<dbReference type="EMBL" id="WIXE01007915">
    <property type="protein sequence ID" value="KAK5979859.1"/>
    <property type="molecule type" value="Genomic_DNA"/>
</dbReference>
<keyword evidence="1" id="KW-0732">Signal</keyword>
<proteinExistence type="predicted"/>
<feature type="signal peptide" evidence="1">
    <location>
        <begin position="1"/>
        <end position="18"/>
    </location>
</feature>
<keyword evidence="3" id="KW-1185">Reference proteome</keyword>
<reference evidence="2 3" key="1">
    <citation type="submission" date="2019-10" db="EMBL/GenBank/DDBJ databases">
        <title>Assembly and Annotation for the nematode Trichostrongylus colubriformis.</title>
        <authorList>
            <person name="Martin J."/>
        </authorList>
    </citation>
    <scope>NUCLEOTIDE SEQUENCE [LARGE SCALE GENOMIC DNA]</scope>
    <source>
        <strain evidence="2">G859</strain>
        <tissue evidence="2">Whole worm</tissue>
    </source>
</reference>
<comment type="caution">
    <text evidence="2">The sequence shown here is derived from an EMBL/GenBank/DDBJ whole genome shotgun (WGS) entry which is preliminary data.</text>
</comment>
<name>A0AAN8IMC9_TRICO</name>
<sequence>MSTFAVLVLVVSAVRIFADQDVKNATAAGSYGYEQPYSAPNYNGGYNYPPFYNGQYGPYGPYGPYGQFGPNFDVLKNSYVCSTDVAYGVYTSQNSAGRGEGSHKVDTLFSLLVPKKDGQC</sequence>
<evidence type="ECO:0000313" key="2">
    <source>
        <dbReference type="EMBL" id="KAK5979859.1"/>
    </source>
</evidence>
<feature type="chain" id="PRO_5042938862" evidence="1">
    <location>
        <begin position="19"/>
        <end position="120"/>
    </location>
</feature>
<dbReference type="AlphaFoldDB" id="A0AAN8IMC9"/>
<accession>A0AAN8IMC9</accession>
<evidence type="ECO:0000313" key="3">
    <source>
        <dbReference type="Proteomes" id="UP001331761"/>
    </source>
</evidence>
<gene>
    <name evidence="2" type="ORF">GCK32_011327</name>
</gene>
<organism evidence="2 3">
    <name type="scientific">Trichostrongylus colubriformis</name>
    <name type="common">Black scour worm</name>
    <dbReference type="NCBI Taxonomy" id="6319"/>
    <lineage>
        <taxon>Eukaryota</taxon>
        <taxon>Metazoa</taxon>
        <taxon>Ecdysozoa</taxon>
        <taxon>Nematoda</taxon>
        <taxon>Chromadorea</taxon>
        <taxon>Rhabditida</taxon>
        <taxon>Rhabditina</taxon>
        <taxon>Rhabditomorpha</taxon>
        <taxon>Strongyloidea</taxon>
        <taxon>Trichostrongylidae</taxon>
        <taxon>Trichostrongylus</taxon>
    </lineage>
</organism>